<dbReference type="EMBL" id="CM055764">
    <property type="protein sequence ID" value="KAJ7984587.1"/>
    <property type="molecule type" value="Genomic_DNA"/>
</dbReference>
<evidence type="ECO:0000313" key="2">
    <source>
        <dbReference type="Proteomes" id="UP001157502"/>
    </source>
</evidence>
<dbReference type="Proteomes" id="UP001157502">
    <property type="component" value="Chromosome 37"/>
</dbReference>
<organism evidence="1 2">
    <name type="scientific">Dallia pectoralis</name>
    <name type="common">Alaska blackfish</name>
    <dbReference type="NCBI Taxonomy" id="75939"/>
    <lineage>
        <taxon>Eukaryota</taxon>
        <taxon>Metazoa</taxon>
        <taxon>Chordata</taxon>
        <taxon>Craniata</taxon>
        <taxon>Vertebrata</taxon>
        <taxon>Euteleostomi</taxon>
        <taxon>Actinopterygii</taxon>
        <taxon>Neopterygii</taxon>
        <taxon>Teleostei</taxon>
        <taxon>Protacanthopterygii</taxon>
        <taxon>Esociformes</taxon>
        <taxon>Umbridae</taxon>
        <taxon>Dallia</taxon>
    </lineage>
</organism>
<sequence>MPPRAPKTKRCGVDHNNRDSVSKWRRIIDSSAVPALCLHATLLAGGDERTRRLREGLPTAPALPPVPLSSEGGPRWHGRVNYPLIDGTVSDQSARVVQRPAPRGPGLPLSHCCLGTDAHLPTPSPIPLPAS</sequence>
<reference evidence="1" key="1">
    <citation type="submission" date="2021-05" db="EMBL/GenBank/DDBJ databases">
        <authorList>
            <person name="Pan Q."/>
            <person name="Jouanno E."/>
            <person name="Zahm M."/>
            <person name="Klopp C."/>
            <person name="Cabau C."/>
            <person name="Louis A."/>
            <person name="Berthelot C."/>
            <person name="Parey E."/>
            <person name="Roest Crollius H."/>
            <person name="Montfort J."/>
            <person name="Robinson-Rechavi M."/>
            <person name="Bouchez O."/>
            <person name="Lampietro C."/>
            <person name="Lopez Roques C."/>
            <person name="Donnadieu C."/>
            <person name="Postlethwait J."/>
            <person name="Bobe J."/>
            <person name="Dillon D."/>
            <person name="Chandos A."/>
            <person name="von Hippel F."/>
            <person name="Guiguen Y."/>
        </authorList>
    </citation>
    <scope>NUCLEOTIDE SEQUENCE</scope>
    <source>
        <strain evidence="1">YG-Jan2019</strain>
    </source>
</reference>
<comment type="caution">
    <text evidence="1">The sequence shown here is derived from an EMBL/GenBank/DDBJ whole genome shotgun (WGS) entry which is preliminary data.</text>
</comment>
<name>A0ACC2EZS5_DALPE</name>
<keyword evidence="2" id="KW-1185">Reference proteome</keyword>
<gene>
    <name evidence="1" type="ORF">DPEC_G00356330</name>
</gene>
<protein>
    <submittedName>
        <fullName evidence="1">Uncharacterized protein</fullName>
    </submittedName>
</protein>
<accession>A0ACC2EZS5</accession>
<evidence type="ECO:0000313" key="1">
    <source>
        <dbReference type="EMBL" id="KAJ7984587.1"/>
    </source>
</evidence>
<proteinExistence type="predicted"/>